<sequence>MYLSHPVRRMREDPIDGEAVVLIVTAEDETQREDLETAIESVGGTVTDRLQFGALRVEIAQHRIDDLCELGGIESIETEHAVGVGGDAGEDV</sequence>
<name>A0A6B0TAB1_9EURY</name>
<protein>
    <recommendedName>
        <fullName evidence="1">Putative peptidase inhibitor domain-containing protein</fullName>
    </recommendedName>
</protein>
<comment type="caution">
    <text evidence="2">The sequence shown here is derived from an EMBL/GenBank/DDBJ whole genome shotgun (WGS) entry which is preliminary data.</text>
</comment>
<proteinExistence type="predicted"/>
<reference evidence="2 3" key="1">
    <citation type="submission" date="2019-12" db="EMBL/GenBank/DDBJ databases">
        <title>Isolation and characterization of three novel carbon monoxide-oxidizing members of Halobacteria from salione crusts and soils.</title>
        <authorList>
            <person name="Myers M.R."/>
            <person name="King G.M."/>
        </authorList>
    </citation>
    <scope>NUCLEOTIDE SEQUENCE [LARGE SCALE GENOMIC DNA]</scope>
    <source>
        <strain evidence="2 3">WSH3</strain>
    </source>
</reference>
<dbReference type="InterPro" id="IPR058957">
    <property type="entry name" value="Peptidase_inhib_put_dom"/>
</dbReference>
<dbReference type="AlphaFoldDB" id="A0A6B0TAB1"/>
<dbReference type="EMBL" id="WUUT01000003">
    <property type="protein sequence ID" value="MXR51820.1"/>
    <property type="molecule type" value="Genomic_DNA"/>
</dbReference>
<gene>
    <name evidence="2" type="ORF">GRX03_09405</name>
</gene>
<dbReference type="Pfam" id="PF26036">
    <property type="entry name" value="Peptidase_inhib_put"/>
    <property type="match status" value="1"/>
</dbReference>
<evidence type="ECO:0000313" key="3">
    <source>
        <dbReference type="Proteomes" id="UP000466535"/>
    </source>
</evidence>
<keyword evidence="3" id="KW-1185">Reference proteome</keyword>
<accession>A0A6B0TAB1</accession>
<feature type="domain" description="Putative peptidase inhibitor" evidence="1">
    <location>
        <begin position="1"/>
        <end position="83"/>
    </location>
</feature>
<dbReference type="Proteomes" id="UP000466535">
    <property type="component" value="Unassembled WGS sequence"/>
</dbReference>
<evidence type="ECO:0000259" key="1">
    <source>
        <dbReference type="Pfam" id="PF26036"/>
    </source>
</evidence>
<organism evidence="2 3">
    <name type="scientific">Halovenus carboxidivorans</name>
    <dbReference type="NCBI Taxonomy" id="2692199"/>
    <lineage>
        <taxon>Archaea</taxon>
        <taxon>Methanobacteriati</taxon>
        <taxon>Methanobacteriota</taxon>
        <taxon>Stenosarchaea group</taxon>
        <taxon>Halobacteria</taxon>
        <taxon>Halobacteriales</taxon>
        <taxon>Haloarculaceae</taxon>
        <taxon>Halovenus</taxon>
    </lineage>
</organism>
<evidence type="ECO:0000313" key="2">
    <source>
        <dbReference type="EMBL" id="MXR51820.1"/>
    </source>
</evidence>